<dbReference type="InterPro" id="IPR006405">
    <property type="entry name" value="Nic_PRibTrfase_pncB"/>
</dbReference>
<comment type="caution">
    <text evidence="9">The sequence shown here is derived from an EMBL/GenBank/DDBJ whole genome shotgun (WGS) entry which is preliminary data.</text>
</comment>
<dbReference type="GO" id="GO:0004516">
    <property type="term" value="F:nicotinate phosphoribosyltransferase activity"/>
    <property type="evidence" value="ECO:0007669"/>
    <property type="project" value="UniProtKB-UniRule"/>
</dbReference>
<dbReference type="Pfam" id="PF17767">
    <property type="entry name" value="NAPRTase_N"/>
    <property type="match status" value="1"/>
</dbReference>
<dbReference type="OrthoDB" id="193380at2759"/>
<dbReference type="InterPro" id="IPR041619">
    <property type="entry name" value="NAPRTase_C"/>
</dbReference>
<evidence type="ECO:0000313" key="9">
    <source>
        <dbReference type="EMBL" id="CAD8099555.1"/>
    </source>
</evidence>
<comment type="similarity">
    <text evidence="1 6">Belongs to the NAPRTase family.</text>
</comment>
<keyword evidence="3 6" id="KW-0808">Transferase</keyword>
<dbReference type="PANTHER" id="PTHR11098">
    <property type="entry name" value="NICOTINATE PHOSPHORIBOSYLTRANSFERASE"/>
    <property type="match status" value="1"/>
</dbReference>
<name>A0A8S1P955_9CILI</name>
<evidence type="ECO:0000256" key="6">
    <source>
        <dbReference type="RuleBase" id="RU365100"/>
    </source>
</evidence>
<evidence type="ECO:0000259" key="7">
    <source>
        <dbReference type="Pfam" id="PF17767"/>
    </source>
</evidence>
<dbReference type="PANTHER" id="PTHR11098:SF1">
    <property type="entry name" value="NICOTINATE PHOSPHORIBOSYLTRANSFERASE"/>
    <property type="match status" value="1"/>
</dbReference>
<dbReference type="GO" id="GO:0016740">
    <property type="term" value="F:transferase activity"/>
    <property type="evidence" value="ECO:0007669"/>
    <property type="project" value="UniProtKB-KW"/>
</dbReference>
<dbReference type="Proteomes" id="UP000692954">
    <property type="component" value="Unassembled WGS sequence"/>
</dbReference>
<evidence type="ECO:0000256" key="3">
    <source>
        <dbReference type="ARBA" id="ARBA00022679"/>
    </source>
</evidence>
<dbReference type="EMBL" id="CAJJDN010000072">
    <property type="protein sequence ID" value="CAD8099555.1"/>
    <property type="molecule type" value="Genomic_DNA"/>
</dbReference>
<comment type="PTM">
    <text evidence="6">Transiently phosphorylated on a His residue during the reaction cycle. Phosphorylation strongly increases the affinity for substrates and increases the rate of nicotinate D-ribonucleotide production. Dephosphorylation regenerates the low-affinity form of the enzyme, leading to product release.</text>
</comment>
<evidence type="ECO:0000256" key="4">
    <source>
        <dbReference type="ARBA" id="ARBA00023426"/>
    </source>
</evidence>
<dbReference type="Pfam" id="PF17956">
    <property type="entry name" value="NAPRTase_C"/>
    <property type="match status" value="1"/>
</dbReference>
<dbReference type="NCBIfam" id="TIGR01513">
    <property type="entry name" value="NAPRTase_put"/>
    <property type="match status" value="1"/>
</dbReference>
<feature type="domain" description="Nicotinate phosphoribosyltransferase C-terminal" evidence="8">
    <location>
        <begin position="404"/>
        <end position="504"/>
    </location>
</feature>
<protein>
    <recommendedName>
        <fullName evidence="6">Nicotinate phosphoribosyltransferase</fullName>
        <ecNumber evidence="6">6.3.4.21</ecNumber>
    </recommendedName>
</protein>
<dbReference type="PIRSF" id="PIRSF000484">
    <property type="entry name" value="NAPRT"/>
    <property type="match status" value="1"/>
</dbReference>
<gene>
    <name evidence="9" type="ORF">PSON_ATCC_30995.1.T0720081</name>
</gene>
<keyword evidence="6" id="KW-0436">Ligase</keyword>
<dbReference type="InterPro" id="IPR040727">
    <property type="entry name" value="NAPRTase_N"/>
</dbReference>
<feature type="domain" description="Nicotinate phosphoribosyltransferase N-terminal" evidence="7">
    <location>
        <begin position="15"/>
        <end position="143"/>
    </location>
</feature>
<sequence>MQQTGGGHENILGALLNDSYKLVMTYSFFQNKMENDQTAFELIFRKCPFGGQYVIFAGLNEVVRYIKNFKFTEEEIEFVKKNILPSDANQKFFDYLRNLDSSQIKIRAMPEGSICFPKEPLISIEGPQGICQLIETAVINLVSFPSLIATNASRMRQLAGQAHLLEFGLRRAQGPDGGMSATQYSYLGGFDGTSNMMAGLKLGIPVSGTIAHSFVTSFSELNDVESAELNGVNIKLRAIEYHKKMGIKTNQGELASFIAYAQSCSNNFLCLVDTYHTLKSGIPNFLAVAFALDDAGIKAKGIRLDSGDLAQLSIQAKELFKHYGDQFQKDISHLKVAASNDINEEALKDFIKKGHKIDIFGIGTHLVTCQKQPALGLVYKLVECKNQIVMKLSEEYDKTTFPGQKNVYRVYTKSDQCVDIITSINYLPENNEFKCIDHISKQRYHIKPTFIENLLQPVDYDYVPDLQTAKKYCTKQMKDFNGKVTRLDNPQKHLVLMSTEYYQMFQSKYDEIAIEEVIE</sequence>
<evidence type="ECO:0000259" key="8">
    <source>
        <dbReference type="Pfam" id="PF17956"/>
    </source>
</evidence>
<dbReference type="CDD" id="cd01570">
    <property type="entry name" value="NAPRTase_A"/>
    <property type="match status" value="1"/>
</dbReference>
<keyword evidence="10" id="KW-1185">Reference proteome</keyword>
<dbReference type="GO" id="GO:0034355">
    <property type="term" value="P:NAD+ biosynthetic process via the salvage pathway"/>
    <property type="evidence" value="ECO:0007669"/>
    <property type="project" value="TreeGrafter"/>
</dbReference>
<organism evidence="9 10">
    <name type="scientific">Paramecium sonneborni</name>
    <dbReference type="NCBI Taxonomy" id="65129"/>
    <lineage>
        <taxon>Eukaryota</taxon>
        <taxon>Sar</taxon>
        <taxon>Alveolata</taxon>
        <taxon>Ciliophora</taxon>
        <taxon>Intramacronucleata</taxon>
        <taxon>Oligohymenophorea</taxon>
        <taxon>Peniculida</taxon>
        <taxon>Parameciidae</taxon>
        <taxon>Paramecium</taxon>
    </lineage>
</organism>
<evidence type="ECO:0000256" key="1">
    <source>
        <dbReference type="ARBA" id="ARBA00010897"/>
    </source>
</evidence>
<evidence type="ECO:0000313" key="10">
    <source>
        <dbReference type="Proteomes" id="UP000692954"/>
    </source>
</evidence>
<dbReference type="GO" id="GO:0005829">
    <property type="term" value="C:cytosol"/>
    <property type="evidence" value="ECO:0007669"/>
    <property type="project" value="TreeGrafter"/>
</dbReference>
<proteinExistence type="inferred from homology"/>
<comment type="catalytic activity">
    <reaction evidence="5 6">
        <text>5-phospho-alpha-D-ribose 1-diphosphate + nicotinate + ATP + H2O = nicotinate beta-D-ribonucleotide + ADP + phosphate + diphosphate</text>
        <dbReference type="Rhea" id="RHEA:36163"/>
        <dbReference type="ChEBI" id="CHEBI:15377"/>
        <dbReference type="ChEBI" id="CHEBI:30616"/>
        <dbReference type="ChEBI" id="CHEBI:32544"/>
        <dbReference type="ChEBI" id="CHEBI:33019"/>
        <dbReference type="ChEBI" id="CHEBI:43474"/>
        <dbReference type="ChEBI" id="CHEBI:57502"/>
        <dbReference type="ChEBI" id="CHEBI:58017"/>
        <dbReference type="ChEBI" id="CHEBI:456216"/>
        <dbReference type="EC" id="6.3.4.21"/>
    </reaction>
</comment>
<comment type="pathway">
    <text evidence="6">Cofactor biosynthesis; NAD(+) biosynthesis; nicotinate D-ribonucleotide from nicotinate: step 1/1.</text>
</comment>
<comment type="function">
    <text evidence="4">Catalyzes the first step in the biosynthesis of NAD from nicotinic acid, the ATP-dependent synthesis of beta-nicotinate D-ribonucleotide from nicotinate and 5-phospho-D-ribose 1-phosphate. Helps prevent cellular oxidative stress via its role in NAD biosynthesis.</text>
</comment>
<dbReference type="EC" id="6.3.4.21" evidence="6"/>
<keyword evidence="2 6" id="KW-0662">Pyridine nucleotide biosynthesis</keyword>
<evidence type="ECO:0000256" key="5">
    <source>
        <dbReference type="ARBA" id="ARBA00048668"/>
    </source>
</evidence>
<reference evidence="9" key="1">
    <citation type="submission" date="2021-01" db="EMBL/GenBank/DDBJ databases">
        <authorList>
            <consortium name="Genoscope - CEA"/>
            <person name="William W."/>
        </authorList>
    </citation>
    <scope>NUCLEOTIDE SEQUENCE</scope>
</reference>
<dbReference type="AlphaFoldDB" id="A0A8S1P955"/>
<evidence type="ECO:0000256" key="2">
    <source>
        <dbReference type="ARBA" id="ARBA00022642"/>
    </source>
</evidence>
<accession>A0A8S1P955</accession>
<dbReference type="InterPro" id="IPR007229">
    <property type="entry name" value="Nic_PRibTrfase-Fam"/>
</dbReference>